<feature type="region of interest" description="Disordered" evidence="4">
    <location>
        <begin position="659"/>
        <end position="725"/>
    </location>
</feature>
<evidence type="ECO:0000313" key="7">
    <source>
        <dbReference type="Proteomes" id="UP000244189"/>
    </source>
</evidence>
<keyword evidence="5" id="KW-0732">Signal</keyword>
<reference evidence="6 7" key="1">
    <citation type="submission" date="2018-04" db="EMBL/GenBank/DDBJ databases">
        <title>Genomic Encyclopedia of Type Strains, Phase III (KMG-III): the genomes of soil and plant-associated and newly described type strains.</title>
        <authorList>
            <person name="Whitman W."/>
        </authorList>
    </citation>
    <scope>NUCLEOTIDE SEQUENCE [LARGE SCALE GENOMIC DNA]</scope>
    <source>
        <strain evidence="6 7">MA101b</strain>
    </source>
</reference>
<feature type="region of interest" description="Disordered" evidence="4">
    <location>
        <begin position="20"/>
        <end position="44"/>
    </location>
</feature>
<evidence type="ECO:0000256" key="3">
    <source>
        <dbReference type="ARBA" id="ARBA00023237"/>
    </source>
</evidence>
<comment type="caution">
    <text evidence="6">The sequence shown here is derived from an EMBL/GenBank/DDBJ whole genome shotgun (WGS) entry which is preliminary data.</text>
</comment>
<keyword evidence="3" id="KW-0998">Cell outer membrane</keyword>
<feature type="chain" id="PRO_5015666617" evidence="5">
    <location>
        <begin position="17"/>
        <end position="888"/>
    </location>
</feature>
<dbReference type="PANTHER" id="PTHR47234:SF1">
    <property type="entry name" value="TONB-DEPENDENT RECEPTOR"/>
    <property type="match status" value="1"/>
</dbReference>
<dbReference type="GO" id="GO:0009279">
    <property type="term" value="C:cell outer membrane"/>
    <property type="evidence" value="ECO:0007669"/>
    <property type="project" value="UniProtKB-SubCell"/>
</dbReference>
<feature type="compositionally biased region" description="Polar residues" evidence="4">
    <location>
        <begin position="427"/>
        <end position="436"/>
    </location>
</feature>
<dbReference type="SUPFAM" id="SSF56935">
    <property type="entry name" value="Porins"/>
    <property type="match status" value="1"/>
</dbReference>
<keyword evidence="2" id="KW-0472">Membrane</keyword>
<feature type="compositionally biased region" description="Gly residues" evidence="4">
    <location>
        <begin position="680"/>
        <end position="725"/>
    </location>
</feature>
<evidence type="ECO:0000256" key="4">
    <source>
        <dbReference type="SAM" id="MobiDB-lite"/>
    </source>
</evidence>
<dbReference type="Gene3D" id="2.170.130.10">
    <property type="entry name" value="TonB-dependent receptor, plug domain"/>
    <property type="match status" value="1"/>
</dbReference>
<evidence type="ECO:0000256" key="5">
    <source>
        <dbReference type="SAM" id="SignalP"/>
    </source>
</evidence>
<evidence type="ECO:0000313" key="6">
    <source>
        <dbReference type="EMBL" id="PTQ61830.1"/>
    </source>
</evidence>
<dbReference type="RefSeq" id="WP_107956307.1">
    <property type="nucleotide sequence ID" value="NZ_QAOG01000001.1"/>
</dbReference>
<keyword evidence="6" id="KW-0675">Receptor</keyword>
<dbReference type="AlphaFoldDB" id="A0A2T5GR71"/>
<evidence type="ECO:0000256" key="1">
    <source>
        <dbReference type="ARBA" id="ARBA00004442"/>
    </source>
</evidence>
<proteinExistence type="predicted"/>
<feature type="signal peptide" evidence="5">
    <location>
        <begin position="1"/>
        <end position="16"/>
    </location>
</feature>
<dbReference type="PANTHER" id="PTHR47234">
    <property type="match status" value="1"/>
</dbReference>
<feature type="region of interest" description="Disordered" evidence="4">
    <location>
        <begin position="427"/>
        <end position="448"/>
    </location>
</feature>
<dbReference type="Proteomes" id="UP000244189">
    <property type="component" value="Unassembled WGS sequence"/>
</dbReference>
<dbReference type="InterPro" id="IPR036942">
    <property type="entry name" value="Beta-barrel_TonB_sf"/>
</dbReference>
<gene>
    <name evidence="6" type="ORF">C8J26_0097</name>
</gene>
<accession>A0A2T5GR71</accession>
<protein>
    <submittedName>
        <fullName evidence="6">TonB-dependent receptor-like protein</fullName>
    </submittedName>
</protein>
<name>A0A2T5GR71_9SPHN</name>
<dbReference type="InterPro" id="IPR037066">
    <property type="entry name" value="Plug_dom_sf"/>
</dbReference>
<comment type="subcellular location">
    <subcellularLocation>
        <location evidence="1">Cell outer membrane</location>
    </subcellularLocation>
</comment>
<evidence type="ECO:0000256" key="2">
    <source>
        <dbReference type="ARBA" id="ARBA00023136"/>
    </source>
</evidence>
<organism evidence="6 7">
    <name type="scientific">Sphingomonas aurantiaca</name>
    <dbReference type="NCBI Taxonomy" id="185949"/>
    <lineage>
        <taxon>Bacteria</taxon>
        <taxon>Pseudomonadati</taxon>
        <taxon>Pseudomonadota</taxon>
        <taxon>Alphaproteobacteria</taxon>
        <taxon>Sphingomonadales</taxon>
        <taxon>Sphingomonadaceae</taxon>
        <taxon>Sphingomonas</taxon>
    </lineage>
</organism>
<dbReference type="EMBL" id="QAOG01000001">
    <property type="protein sequence ID" value="PTQ61830.1"/>
    <property type="molecule type" value="Genomic_DNA"/>
</dbReference>
<feature type="compositionally biased region" description="Low complexity" evidence="4">
    <location>
        <begin position="20"/>
        <end position="35"/>
    </location>
</feature>
<sequence>MRTLGLVLAVSVPAMAAAQQAPSTPATAAPAAQAAEPDEAAESEDIVVTGSRKLPGSVIGDIPPDQSLGQAEIRSYGVSSISDLLSELSPQTTSGRGSGGAPVVLLNGRRISSFSEIRDIPTEAIQRVEILPEEVALKYGYRADQKVVNFVLRRRFRAVTAEAVDTVPTEGGTNAPNAKLDLLTIARDRRVNLHVEYSAASALTEAERDIDATTPTAQSPRGADNAIVDQRPFRSLQAATSTFTANSVYARNIFGNIGATINGRIESTDSRSLNGLPSATLTLADGSTVNRALNDDGFLPLAQRVSSIAAHLGTTLNGDIGTWRWNVTGNYDRSDTQTFTDTGVDATAFQARLTAGDPTASPFNRLTASDIGAAPGNRAYASQSTGGLDAVANGNLFNLPAGAISTTLKLGAETADFSSRSYSSSLLQDGQTQVGQTERRGAVSRDTLSSQVNVDVPLTSRSKDVLPFLGTLSANFNLAQDHLSDFGTLTTLGYGANWSPIEGVRVIASVTDTDEAPTAQQLGNPSITTPNVRVFDYVRGTTATVTTISGGNAGLVADNNHVKKVGVTLKPWSARDLSITANYVESRVDNPIAAFPAATAAIESAFPDRFVRDGAGTLVQVDRRPINFARSDRSELRWGINFSAPLKSKIQRELEAYRAGTGPNPFEGMQPPGGFRRPDGAGGDGPRGGPGAGPGGGRDGGPGGGGGGGRGGGGGGRGFGGRGGQTGGRVQFAVYHTWHFTDRVLVANGGPSLNLLDGDAIGSSGGQSRHELEAQAGYTNNGLGARISANYATGTRVNGGTIAAPETLNFGGLATANARLFADLGQRLEWVKAHPWLRGMRISLSVDNVFNTRQRVTDATGATPNTYQPDYLDPLGRTVRLSVRKLFF</sequence>
<dbReference type="Gene3D" id="2.40.170.20">
    <property type="entry name" value="TonB-dependent receptor, beta-barrel domain"/>
    <property type="match status" value="1"/>
</dbReference>
<keyword evidence="7" id="KW-1185">Reference proteome</keyword>